<accession>A0A0B8T6E9</accession>
<comment type="caution">
    <text evidence="1">The sequence shown here is derived from an EMBL/GenBank/DDBJ whole genome shotgun (WGS) entry which is preliminary data.</text>
</comment>
<dbReference type="PATRIC" id="fig|1229276.3.peg.3598"/>
<keyword evidence="2" id="KW-1185">Reference proteome</keyword>
<dbReference type="OrthoDB" id="1164858at2"/>
<reference evidence="1 2" key="2">
    <citation type="journal article" date="2015" name="PLoS ONE">
        <title>Whole-Genome Optical Mapping and Finished Genome Sequence of Sphingobacterium deserti sp. nov., a New Species Isolated from the Western Desert of China.</title>
        <authorList>
            <person name="Teng C."/>
            <person name="Zhou Z."/>
            <person name="Molnar I."/>
            <person name="Li X."/>
            <person name="Tang R."/>
            <person name="Chen M."/>
            <person name="Wang L."/>
            <person name="Su S."/>
            <person name="Zhang W."/>
            <person name="Lin M."/>
        </authorList>
    </citation>
    <scope>NUCLEOTIDE SEQUENCE [LARGE SCALE GENOMIC DNA]</scope>
    <source>
        <strain evidence="2">ACCC05744</strain>
    </source>
</reference>
<name>A0A0B8T6E9_9SPHI</name>
<dbReference type="AlphaFoldDB" id="A0A0B8T6E9"/>
<sequence>MMRQIIIIMIISFLKPIFSQAQDRLVMKNESILAEATADSLISKDEKKKAALIYITLIDKRTFSSFKTLLKACEFLLEIGEDKSAYRAMQILVNDLKYSNDEYVFSKKVFQTKALNKKWKEAFDKIKENKSIYFDDELFVQLNEVYKQDQKIRQQRYKYAQSKNQSAEDLKNINDRISVNDSLNLKIIENILNTQGWPSHAKVWEAGSAIFLVLQHAPLEKQMRYQSTLKSAAENGEISMQAYSMFEDRLNLRIGKTQKYGTQLIEDTVNKKVYLLPVSDIDSLDMFRAKVGLNPISDYVKNFGIKWSKDDYLKNLETVKELLIKRSKEE</sequence>
<dbReference type="RefSeq" id="WP_131555343.1">
    <property type="nucleotide sequence ID" value="NZ_JJMU01000065.1"/>
</dbReference>
<proteinExistence type="predicted"/>
<protein>
    <submittedName>
        <fullName evidence="1">Uncharacterized protein</fullName>
    </submittedName>
</protein>
<dbReference type="Pfam" id="PF20329">
    <property type="entry name" value="DUF6624"/>
    <property type="match status" value="1"/>
</dbReference>
<gene>
    <name evidence="1" type="ORF">DI53_3484</name>
</gene>
<dbReference type="EMBL" id="JJMU01000065">
    <property type="protein sequence ID" value="KGE12745.1"/>
    <property type="molecule type" value="Genomic_DNA"/>
</dbReference>
<dbReference type="InterPro" id="IPR046732">
    <property type="entry name" value="DUF6624"/>
</dbReference>
<dbReference type="Proteomes" id="UP000031802">
    <property type="component" value="Unassembled WGS sequence"/>
</dbReference>
<evidence type="ECO:0000313" key="1">
    <source>
        <dbReference type="EMBL" id="KGE12745.1"/>
    </source>
</evidence>
<dbReference type="eggNOG" id="COG2259">
    <property type="taxonomic scope" value="Bacteria"/>
</dbReference>
<organism evidence="1 2">
    <name type="scientific">Sphingobacterium deserti</name>
    <dbReference type="NCBI Taxonomy" id="1229276"/>
    <lineage>
        <taxon>Bacteria</taxon>
        <taxon>Pseudomonadati</taxon>
        <taxon>Bacteroidota</taxon>
        <taxon>Sphingobacteriia</taxon>
        <taxon>Sphingobacteriales</taxon>
        <taxon>Sphingobacteriaceae</taxon>
        <taxon>Sphingobacterium</taxon>
    </lineage>
</organism>
<dbReference type="STRING" id="1229276.DI53_3484"/>
<evidence type="ECO:0000313" key="2">
    <source>
        <dbReference type="Proteomes" id="UP000031802"/>
    </source>
</evidence>
<reference evidence="2" key="1">
    <citation type="submission" date="2014-04" db="EMBL/GenBank/DDBJ databases">
        <title>Whole-Genome optical mapping and complete genome sequence of Sphingobacterium deserti sp. nov., a new spaces isolated from desert in the west of China.</title>
        <authorList>
            <person name="Teng C."/>
            <person name="Zhou Z."/>
            <person name="Li X."/>
            <person name="Chen M."/>
            <person name="Lin M."/>
            <person name="Wang L."/>
            <person name="Su S."/>
            <person name="Zhang C."/>
            <person name="Zhang W."/>
        </authorList>
    </citation>
    <scope>NUCLEOTIDE SEQUENCE [LARGE SCALE GENOMIC DNA]</scope>
    <source>
        <strain evidence="2">ACCC05744</strain>
    </source>
</reference>